<dbReference type="EMBL" id="CP165735">
    <property type="protein sequence ID" value="XDV69800.1"/>
    <property type="molecule type" value="Genomic_DNA"/>
</dbReference>
<proteinExistence type="predicted"/>
<dbReference type="Gene3D" id="3.40.50.2300">
    <property type="match status" value="1"/>
</dbReference>
<keyword evidence="1" id="KW-0472">Membrane</keyword>
<evidence type="ECO:0000256" key="1">
    <source>
        <dbReference type="SAM" id="Phobius"/>
    </source>
</evidence>
<feature type="transmembrane region" description="Helical" evidence="1">
    <location>
        <begin position="142"/>
        <end position="161"/>
    </location>
</feature>
<name>A0AB39YI87_9MICC</name>
<gene>
    <name evidence="2" type="ORF">ABQM86_12470</name>
</gene>
<evidence type="ECO:0000313" key="2">
    <source>
        <dbReference type="EMBL" id="XDV69800.1"/>
    </source>
</evidence>
<keyword evidence="1" id="KW-0812">Transmembrane</keyword>
<organism evidence="2">
    <name type="scientific">Paenarthrobacter sp. AMU7</name>
    <dbReference type="NCBI Taxonomy" id="3162492"/>
    <lineage>
        <taxon>Bacteria</taxon>
        <taxon>Bacillati</taxon>
        <taxon>Actinomycetota</taxon>
        <taxon>Actinomycetes</taxon>
        <taxon>Micrococcales</taxon>
        <taxon>Micrococcaceae</taxon>
        <taxon>Paenarthrobacter</taxon>
    </lineage>
</organism>
<reference evidence="2" key="1">
    <citation type="submission" date="2024-07" db="EMBL/GenBank/DDBJ databases">
        <authorList>
            <person name="Li J."/>
            <person name="Wei H."/>
            <person name="Ma J."/>
        </authorList>
    </citation>
    <scope>NUCLEOTIDE SEQUENCE</scope>
    <source>
        <strain evidence="2">AMU7</strain>
    </source>
</reference>
<keyword evidence="1" id="KW-1133">Transmembrane helix</keyword>
<sequence>MNTTVGFLDPDDEFRREMQAALAPAMEAMRAHIQAAASIQAMQAEVAKAMAPALAAIQESLIPTLTAFAAAATAANLATQLPDLSVLAHFGELVANGEIDPEFVQAAHNAVDGVKGYREEIADFSVRSTLAQVFDAKVIADGVYIFVFIAWLVGSLWVAGLSAEAKAISDAVGLSSAAGSHIVAKEVTSKTMRIVIKKRNTRRR</sequence>
<accession>A0AB39YI87</accession>
<protein>
    <submittedName>
        <fullName evidence="2">Uncharacterized protein</fullName>
    </submittedName>
</protein>
<dbReference type="AlphaFoldDB" id="A0AB39YI87"/>
<dbReference type="RefSeq" id="WP_369744560.1">
    <property type="nucleotide sequence ID" value="NZ_CP165735.1"/>
</dbReference>